<feature type="transmembrane region" description="Helical" evidence="2">
    <location>
        <begin position="76"/>
        <end position="94"/>
    </location>
</feature>
<evidence type="ECO:0000256" key="1">
    <source>
        <dbReference type="SAM" id="MobiDB-lite"/>
    </source>
</evidence>
<keyword evidence="2" id="KW-0472">Membrane</keyword>
<dbReference type="SUPFAM" id="SSF103473">
    <property type="entry name" value="MFS general substrate transporter"/>
    <property type="match status" value="1"/>
</dbReference>
<sequence length="169" mass="18535">MSDPLFPPPPPVEPKQRPPRPKPPKEVNISFAVWVLTAVVGLVIQVLDTNNFVTQYMKSIEGMPGAEALDAGTLKVIYLGAVIVVSALMVLFAWKMRSGRNWARVLITVLTVIQLMTQAATVGFSVSLDAWLPLLSVLVAATGLVYMFVPPSNAYFREMTKINLASRPR</sequence>
<comment type="caution">
    <text evidence="3">The sequence shown here is derived from an EMBL/GenBank/DDBJ whole genome shotgun (WGS) entry which is preliminary data.</text>
</comment>
<evidence type="ECO:0000256" key="2">
    <source>
        <dbReference type="SAM" id="Phobius"/>
    </source>
</evidence>
<reference evidence="4" key="1">
    <citation type="journal article" date="2019" name="Int. J. Syst. Evol. Microbiol.">
        <title>The Global Catalogue of Microorganisms (GCM) 10K type strain sequencing project: providing services to taxonomists for standard genome sequencing and annotation.</title>
        <authorList>
            <consortium name="The Broad Institute Genomics Platform"/>
            <consortium name="The Broad Institute Genome Sequencing Center for Infectious Disease"/>
            <person name="Wu L."/>
            <person name="Ma J."/>
        </authorList>
    </citation>
    <scope>NUCLEOTIDE SEQUENCE [LARGE SCALE GENOMIC DNA]</scope>
    <source>
        <strain evidence="4">JCM 31486</strain>
    </source>
</reference>
<accession>A0ABW3MBF8</accession>
<proteinExistence type="predicted"/>
<name>A0ABW3MBF8_9PSEU</name>
<feature type="transmembrane region" description="Helical" evidence="2">
    <location>
        <begin position="106"/>
        <end position="124"/>
    </location>
</feature>
<keyword evidence="2" id="KW-1133">Transmembrane helix</keyword>
<feature type="compositionally biased region" description="Pro residues" evidence="1">
    <location>
        <begin position="1"/>
        <end position="13"/>
    </location>
</feature>
<evidence type="ECO:0000313" key="3">
    <source>
        <dbReference type="EMBL" id="MFD1047353.1"/>
    </source>
</evidence>
<feature type="transmembrane region" description="Helical" evidence="2">
    <location>
        <begin position="27"/>
        <end position="47"/>
    </location>
</feature>
<feature type="transmembrane region" description="Helical" evidence="2">
    <location>
        <begin position="130"/>
        <end position="149"/>
    </location>
</feature>
<dbReference type="Proteomes" id="UP001597045">
    <property type="component" value="Unassembled WGS sequence"/>
</dbReference>
<gene>
    <name evidence="3" type="ORF">ACFQ1S_18295</name>
</gene>
<dbReference type="EMBL" id="JBHTIS010001034">
    <property type="protein sequence ID" value="MFD1047353.1"/>
    <property type="molecule type" value="Genomic_DNA"/>
</dbReference>
<organism evidence="3 4">
    <name type="scientific">Kibdelosporangium lantanae</name>
    <dbReference type="NCBI Taxonomy" id="1497396"/>
    <lineage>
        <taxon>Bacteria</taxon>
        <taxon>Bacillati</taxon>
        <taxon>Actinomycetota</taxon>
        <taxon>Actinomycetes</taxon>
        <taxon>Pseudonocardiales</taxon>
        <taxon>Pseudonocardiaceae</taxon>
        <taxon>Kibdelosporangium</taxon>
    </lineage>
</organism>
<keyword evidence="4" id="KW-1185">Reference proteome</keyword>
<keyword evidence="2" id="KW-0812">Transmembrane</keyword>
<dbReference type="InterPro" id="IPR036259">
    <property type="entry name" value="MFS_trans_sf"/>
</dbReference>
<protein>
    <submittedName>
        <fullName evidence="3">Uncharacterized protein</fullName>
    </submittedName>
</protein>
<evidence type="ECO:0000313" key="4">
    <source>
        <dbReference type="Proteomes" id="UP001597045"/>
    </source>
</evidence>
<feature type="region of interest" description="Disordered" evidence="1">
    <location>
        <begin position="1"/>
        <end position="24"/>
    </location>
</feature>